<proteinExistence type="predicted"/>
<keyword evidence="4" id="KW-1185">Reference proteome</keyword>
<reference evidence="3 4" key="1">
    <citation type="submission" date="2018-10" db="EMBL/GenBank/DDBJ databases">
        <title>Draft genome sequence of Aquitalea MWU14-2217 isolated from a wild cranberry bog in Provincetown, Massachusetts.</title>
        <authorList>
            <person name="Ebadzadsahrai G."/>
            <person name="Soby S."/>
        </authorList>
    </citation>
    <scope>NUCLEOTIDE SEQUENCE [LARGE SCALE GENOMIC DNA]</scope>
    <source>
        <strain evidence="3 4">MWU14-2217</strain>
    </source>
</reference>
<feature type="domain" description="ImpA N-terminal" evidence="2">
    <location>
        <begin position="9"/>
        <end position="132"/>
    </location>
</feature>
<organism evidence="3 4">
    <name type="scientific">Aquitalea palustris</name>
    <dbReference type="NCBI Taxonomy" id="2480983"/>
    <lineage>
        <taxon>Bacteria</taxon>
        <taxon>Pseudomonadati</taxon>
        <taxon>Pseudomonadota</taxon>
        <taxon>Betaproteobacteria</taxon>
        <taxon>Neisseriales</taxon>
        <taxon>Chromobacteriaceae</taxon>
        <taxon>Aquitalea</taxon>
    </lineage>
</organism>
<dbReference type="InterPro" id="IPR010657">
    <property type="entry name" value="ImpA_N"/>
</dbReference>
<evidence type="ECO:0000256" key="1">
    <source>
        <dbReference type="SAM" id="MobiDB-lite"/>
    </source>
</evidence>
<name>A0A454JFN1_9NEIS</name>
<dbReference type="RefSeq" id="WP_103525585.1">
    <property type="nucleotide sequence ID" value="NZ_JAIZDC010000008.1"/>
</dbReference>
<evidence type="ECO:0000259" key="2">
    <source>
        <dbReference type="Pfam" id="PF06812"/>
    </source>
</evidence>
<accession>A0A454JFN1</accession>
<evidence type="ECO:0000313" key="3">
    <source>
        <dbReference type="EMBL" id="RMC94642.1"/>
    </source>
</evidence>
<dbReference type="EMBL" id="RFAR01000064">
    <property type="protein sequence ID" value="RMC94642.1"/>
    <property type="molecule type" value="Genomic_DNA"/>
</dbReference>
<dbReference type="NCBIfam" id="TIGR03363">
    <property type="entry name" value="VI_chp_8"/>
    <property type="match status" value="1"/>
</dbReference>
<dbReference type="AlphaFoldDB" id="A0A454JFN1"/>
<dbReference type="OrthoDB" id="9771118at2"/>
<evidence type="ECO:0000313" key="4">
    <source>
        <dbReference type="Proteomes" id="UP000274139"/>
    </source>
</evidence>
<dbReference type="InterPro" id="IPR017740">
    <property type="entry name" value="TssA-like"/>
</dbReference>
<protein>
    <submittedName>
        <fullName evidence="3">Type VI secretion system protein TssA</fullName>
    </submittedName>
</protein>
<comment type="caution">
    <text evidence="3">The sequence shown here is derived from an EMBL/GenBank/DDBJ whole genome shotgun (WGS) entry which is preliminary data.</text>
</comment>
<dbReference type="PANTHER" id="PTHR37951">
    <property type="entry name" value="CYTOPLASMIC PROTEIN-RELATED"/>
    <property type="match status" value="1"/>
</dbReference>
<gene>
    <name evidence="3" type="primary">tssA</name>
    <name evidence="3" type="ORF">EAY64_15175</name>
</gene>
<dbReference type="PANTHER" id="PTHR37951:SF1">
    <property type="entry name" value="TYPE VI SECRETION SYSTEM COMPONENT TSSA1"/>
    <property type="match status" value="1"/>
</dbReference>
<dbReference type="Proteomes" id="UP000274139">
    <property type="component" value="Unassembled WGS sequence"/>
</dbReference>
<feature type="compositionally biased region" description="Low complexity" evidence="1">
    <location>
        <begin position="253"/>
        <end position="272"/>
    </location>
</feature>
<feature type="region of interest" description="Disordered" evidence="1">
    <location>
        <begin position="251"/>
        <end position="290"/>
    </location>
</feature>
<dbReference type="Pfam" id="PF06812">
    <property type="entry name" value="ImpA_N"/>
    <property type="match status" value="1"/>
</dbReference>
<sequence length="363" mass="40787">MQDKLEQLLAPIAGPQPAGEDLSYSVLFDQIREARRSDDPGLAQGEWEQTLKIAEWPKVIRLCEQALSQQSKDLQLIVWLAEALLQQQGIASLPLGLSLLNGWLDQYWANGYPELDPQDLDERIGKLEWLNQQLAAAIRATPLIKPEFGGYGWNDWQQSREVDNLGLKDAAAREAAIAEGKLPGESFEKAATLCGAGWFSTVHEQLVQSHQCYELLEQKLEQRFGEHAPSLVDARNAIYACQDLVLRYRKQTTPEAAPTTTRPQTTPQESRPAMPTATSHSPAPLQQPDFDGQIRSREQAVQMLGEVARYFRVHEPHSPVAALAERAARWAEMSLEEWLQHVVKDDSTLSQLQELLDVRKQAD</sequence>